<dbReference type="PANTHER" id="PTHR34179:SF1">
    <property type="entry name" value="TUMOR PROTEIN P53-INDUCIBLE PROTEIN 13"/>
    <property type="match status" value="1"/>
</dbReference>
<sequence>MIKQNIIFYFLLLISVEIYGKRLIVKRKTTKSAPVEAWTGKWFPGPPHPKDDWKGKWFPYPPYTNRQILNVHDNKPLTATEICDDGKQYIGIDFDPSDVRQSFEHLCLANRTLYTPNMKREALRMEYFIPPAYVPPVKCLNETITYDSMLPTYGAYRPIFPKYGSYIFMPPQRYLTALSQGAIVMLYHPCAYSGQVKLLQNTLRACMYRHIITPSQSLSPERPLALLAWGKSLEMSVVDDHLVVDFMKQNAKQGPNFSAKPPNSTKMYEAGLLQEAHLITDANDVEICGYKEGM</sequence>
<dbReference type="GeneID" id="105225049"/>
<evidence type="ECO:0008006" key="2">
    <source>
        <dbReference type="Google" id="ProtNLM"/>
    </source>
</evidence>
<accession>A0A034WKZ8</accession>
<protein>
    <recommendedName>
        <fullName evidence="2">Tumor protein p53-inducible protein 13</fullName>
    </recommendedName>
</protein>
<reference evidence="1" key="1">
    <citation type="journal article" date="2014" name="BMC Genomics">
        <title>Characterizing the developmental transcriptome of the oriental fruit fly, Bactrocera dorsalis (Diptera: Tephritidae) through comparative genomic analysis with Drosophila melanogaster utilizing modENCODE datasets.</title>
        <authorList>
            <person name="Geib S.M."/>
            <person name="Calla B."/>
            <person name="Hall B."/>
            <person name="Hou S."/>
            <person name="Manoukis N.C."/>
        </authorList>
    </citation>
    <scope>NUCLEOTIDE SEQUENCE</scope>
    <source>
        <strain evidence="1">Punador</strain>
    </source>
</reference>
<dbReference type="Pfam" id="PF11303">
    <property type="entry name" value="DUF3105"/>
    <property type="match status" value="1"/>
</dbReference>
<dbReference type="RefSeq" id="XP_011201665.2">
    <property type="nucleotide sequence ID" value="XM_011203363.4"/>
</dbReference>
<dbReference type="InterPro" id="IPR021454">
    <property type="entry name" value="DUF3105"/>
</dbReference>
<evidence type="ECO:0000313" key="1">
    <source>
        <dbReference type="EMBL" id="JAC54815.1"/>
    </source>
</evidence>
<dbReference type="OrthoDB" id="5960270at2759"/>
<dbReference type="GO" id="GO:0005737">
    <property type="term" value="C:cytoplasm"/>
    <property type="evidence" value="ECO:0007669"/>
    <property type="project" value="TreeGrafter"/>
</dbReference>
<dbReference type="AlphaFoldDB" id="A0A034WKZ8"/>
<proteinExistence type="predicted"/>
<dbReference type="EMBL" id="GAKP01004137">
    <property type="protein sequence ID" value="JAC54815.1"/>
    <property type="molecule type" value="Transcribed_RNA"/>
</dbReference>
<organism evidence="1">
    <name type="scientific">Bactrocera dorsalis</name>
    <name type="common">Oriental fruit fly</name>
    <name type="synonym">Dacus dorsalis</name>
    <dbReference type="NCBI Taxonomy" id="27457"/>
    <lineage>
        <taxon>Eukaryota</taxon>
        <taxon>Metazoa</taxon>
        <taxon>Ecdysozoa</taxon>
        <taxon>Arthropoda</taxon>
        <taxon>Hexapoda</taxon>
        <taxon>Insecta</taxon>
        <taxon>Pterygota</taxon>
        <taxon>Neoptera</taxon>
        <taxon>Endopterygota</taxon>
        <taxon>Diptera</taxon>
        <taxon>Brachycera</taxon>
        <taxon>Muscomorpha</taxon>
        <taxon>Tephritoidea</taxon>
        <taxon>Tephritidae</taxon>
        <taxon>Bactrocera</taxon>
        <taxon>Bactrocera</taxon>
    </lineage>
</organism>
<name>A0A034WKZ8_BACDO</name>
<dbReference type="KEGG" id="bdr:105225049"/>
<dbReference type="PANTHER" id="PTHR34179">
    <property type="entry name" value="TUMOR PROTEIN P53-INDUCIBLE PROTEIN 13"/>
    <property type="match status" value="1"/>
</dbReference>